<comment type="caution">
    <text evidence="2">The sequence shown here is derived from an EMBL/GenBank/DDBJ whole genome shotgun (WGS) entry which is preliminary data.</text>
</comment>
<proteinExistence type="predicted"/>
<dbReference type="EMBL" id="CATNWA010001495">
    <property type="protein sequence ID" value="CAI9540405.1"/>
    <property type="molecule type" value="Genomic_DNA"/>
</dbReference>
<accession>A0ABN9AZ20</accession>
<evidence type="ECO:0000256" key="1">
    <source>
        <dbReference type="SAM" id="MobiDB-lite"/>
    </source>
</evidence>
<evidence type="ECO:0000313" key="2">
    <source>
        <dbReference type="EMBL" id="CAI9540405.1"/>
    </source>
</evidence>
<name>A0ABN9AZ20_9NEOB</name>
<gene>
    <name evidence="2" type="ORF">SPARVUS_LOCUS1735492</name>
</gene>
<reference evidence="2" key="1">
    <citation type="submission" date="2023-05" db="EMBL/GenBank/DDBJ databases">
        <authorList>
            <person name="Stuckert A."/>
        </authorList>
    </citation>
    <scope>NUCLEOTIDE SEQUENCE</scope>
</reference>
<keyword evidence="3" id="KW-1185">Reference proteome</keyword>
<feature type="compositionally biased region" description="Basic residues" evidence="1">
    <location>
        <begin position="9"/>
        <end position="19"/>
    </location>
</feature>
<evidence type="ECO:0000313" key="3">
    <source>
        <dbReference type="Proteomes" id="UP001162483"/>
    </source>
</evidence>
<feature type="region of interest" description="Disordered" evidence="1">
    <location>
        <begin position="1"/>
        <end position="60"/>
    </location>
</feature>
<dbReference type="Proteomes" id="UP001162483">
    <property type="component" value="Unassembled WGS sequence"/>
</dbReference>
<organism evidence="2 3">
    <name type="scientific">Staurois parvus</name>
    <dbReference type="NCBI Taxonomy" id="386267"/>
    <lineage>
        <taxon>Eukaryota</taxon>
        <taxon>Metazoa</taxon>
        <taxon>Chordata</taxon>
        <taxon>Craniata</taxon>
        <taxon>Vertebrata</taxon>
        <taxon>Euteleostomi</taxon>
        <taxon>Amphibia</taxon>
        <taxon>Batrachia</taxon>
        <taxon>Anura</taxon>
        <taxon>Neobatrachia</taxon>
        <taxon>Ranoidea</taxon>
        <taxon>Ranidae</taxon>
        <taxon>Staurois</taxon>
    </lineage>
</organism>
<feature type="non-terminal residue" evidence="2">
    <location>
        <position position="60"/>
    </location>
</feature>
<sequence>MRPLCPCPHPKKPMKKPMKGTRGISWGTLLSPGPRALPECLHGQSAPGPIGNHVSARTLK</sequence>
<protein>
    <submittedName>
        <fullName evidence="2">Uncharacterized protein</fullName>
    </submittedName>
</protein>